<accession>A0A6L5YUK6</accession>
<dbReference type="PANTHER" id="PTHR32089:SF112">
    <property type="entry name" value="LYSOZYME-LIKE PROTEIN-RELATED"/>
    <property type="match status" value="1"/>
</dbReference>
<evidence type="ECO:0000256" key="1">
    <source>
        <dbReference type="ARBA" id="ARBA00023224"/>
    </source>
</evidence>
<evidence type="ECO:0000256" key="3">
    <source>
        <dbReference type="SAM" id="Phobius"/>
    </source>
</evidence>
<dbReference type="InterPro" id="IPR004089">
    <property type="entry name" value="MCPsignal_dom"/>
</dbReference>
<dbReference type="AlphaFoldDB" id="A0A6L5YUK6"/>
<feature type="transmembrane region" description="Helical" evidence="3">
    <location>
        <begin position="27"/>
        <end position="46"/>
    </location>
</feature>
<comment type="caution">
    <text evidence="5">The sequence shown here is derived from an EMBL/GenBank/DDBJ whole genome shotgun (WGS) entry which is preliminary data.</text>
</comment>
<reference evidence="5 6" key="1">
    <citation type="submission" date="2019-08" db="EMBL/GenBank/DDBJ databases">
        <title>In-depth cultivation of the pig gut microbiome towards novel bacterial diversity and tailored functional studies.</title>
        <authorList>
            <person name="Wylensek D."/>
            <person name="Hitch T.C.A."/>
            <person name="Clavel T."/>
        </authorList>
    </citation>
    <scope>NUCLEOTIDE SEQUENCE [LARGE SCALE GENOMIC DNA]</scope>
    <source>
        <strain evidence="5 6">MUC/MUC-530-WT-4D</strain>
    </source>
</reference>
<dbReference type="Gene3D" id="1.10.287.950">
    <property type="entry name" value="Methyl-accepting chemotaxis protein"/>
    <property type="match status" value="1"/>
</dbReference>
<feature type="transmembrane region" description="Helical" evidence="3">
    <location>
        <begin position="131"/>
        <end position="150"/>
    </location>
</feature>
<evidence type="ECO:0000313" key="6">
    <source>
        <dbReference type="Proteomes" id="UP000474024"/>
    </source>
</evidence>
<dbReference type="Proteomes" id="UP000474024">
    <property type="component" value="Unassembled WGS sequence"/>
</dbReference>
<feature type="transmembrane region" description="Helical" evidence="3">
    <location>
        <begin position="87"/>
        <end position="111"/>
    </location>
</feature>
<dbReference type="PROSITE" id="PS50111">
    <property type="entry name" value="CHEMOTAXIS_TRANSDUC_2"/>
    <property type="match status" value="1"/>
</dbReference>
<keyword evidence="3" id="KW-1133">Transmembrane helix</keyword>
<protein>
    <recommendedName>
        <fullName evidence="4">Methyl-accepting transducer domain-containing protein</fullName>
    </recommendedName>
</protein>
<keyword evidence="3" id="KW-0472">Membrane</keyword>
<dbReference type="GO" id="GO:0016020">
    <property type="term" value="C:membrane"/>
    <property type="evidence" value="ECO:0007669"/>
    <property type="project" value="InterPro"/>
</dbReference>
<keyword evidence="6" id="KW-1185">Reference proteome</keyword>
<gene>
    <name evidence="5" type="ORF">FYJ75_12730</name>
</gene>
<keyword evidence="3" id="KW-0812">Transmembrane</keyword>
<dbReference type="SUPFAM" id="SSF58104">
    <property type="entry name" value="Methyl-accepting chemotaxis protein (MCP) signaling domain"/>
    <property type="match status" value="1"/>
</dbReference>
<dbReference type="SMART" id="SM00283">
    <property type="entry name" value="MA"/>
    <property type="match status" value="1"/>
</dbReference>
<feature type="transmembrane region" description="Helical" evidence="3">
    <location>
        <begin position="162"/>
        <end position="182"/>
    </location>
</feature>
<keyword evidence="1 2" id="KW-0807">Transducer</keyword>
<evidence type="ECO:0000313" key="5">
    <source>
        <dbReference type="EMBL" id="MST75847.1"/>
    </source>
</evidence>
<feature type="domain" description="Methyl-accepting transducer" evidence="4">
    <location>
        <begin position="224"/>
        <end position="474"/>
    </location>
</feature>
<feature type="transmembrane region" description="Helical" evidence="3">
    <location>
        <begin position="52"/>
        <end position="75"/>
    </location>
</feature>
<sequence length="516" mass="57030">MNLETEADIMECTELTFEEKTLKRANYALTTSITFVSILLIVLYLGQIAQGFGIVKCLSVAAMIAVPMAISNVLYRVNPISDRFKNIAFGIFLIAFEAACLSSTIFLYNIFIYPVLISMIMFFDLKLEIRFSGITLVLTILNGLYSFYVLGCQSQQQKNQIFMACMLAFILGVAICIAARAAKMHNEEALDEFEKNRSKQESMMDSIVTVGQSVNESTQSIHALVEELNEATNSVNTAMSDVAASMESTSSSIQEQAEVTGKIQDIINETVEMADELEQISKNTRASVKTGQKLVSDIVTQTAQIEQENTMVKENMSELHTHTKDMQKIIGIIQQISTQTNLLALNASIEAARAGDAGKGFAVVAEEIRVLSEQTKQSTENIEEIINKLDQNATDTITSMDHVMDKIGDQVVMIHDIEDDFAGIRSGMSDLKENSIHMSDNVRKLKESNTTLVDSTNTLSSTSEEVSASAEETNAMCADNAERFTVINGVLEKLTAETSRMDGFINEYHEMHAQEM</sequence>
<dbReference type="Pfam" id="PF00015">
    <property type="entry name" value="MCPsignal"/>
    <property type="match status" value="1"/>
</dbReference>
<name>A0A6L5YUK6_9FIRM</name>
<organism evidence="5 6">
    <name type="scientific">Roseburia porci</name>
    <dbReference type="NCBI Taxonomy" id="2605790"/>
    <lineage>
        <taxon>Bacteria</taxon>
        <taxon>Bacillati</taxon>
        <taxon>Bacillota</taxon>
        <taxon>Clostridia</taxon>
        <taxon>Lachnospirales</taxon>
        <taxon>Lachnospiraceae</taxon>
        <taxon>Roseburia</taxon>
    </lineage>
</organism>
<dbReference type="EMBL" id="VUNI01000027">
    <property type="protein sequence ID" value="MST75847.1"/>
    <property type="molecule type" value="Genomic_DNA"/>
</dbReference>
<dbReference type="GO" id="GO:0007165">
    <property type="term" value="P:signal transduction"/>
    <property type="evidence" value="ECO:0007669"/>
    <property type="project" value="UniProtKB-KW"/>
</dbReference>
<dbReference type="PANTHER" id="PTHR32089">
    <property type="entry name" value="METHYL-ACCEPTING CHEMOTAXIS PROTEIN MCPB"/>
    <property type="match status" value="1"/>
</dbReference>
<proteinExistence type="predicted"/>
<evidence type="ECO:0000256" key="2">
    <source>
        <dbReference type="PROSITE-ProRule" id="PRU00284"/>
    </source>
</evidence>
<evidence type="ECO:0000259" key="4">
    <source>
        <dbReference type="PROSITE" id="PS50111"/>
    </source>
</evidence>